<dbReference type="GO" id="GO:0005524">
    <property type="term" value="F:ATP binding"/>
    <property type="evidence" value="ECO:0007669"/>
    <property type="project" value="UniProtKB-KW"/>
</dbReference>
<dbReference type="CDD" id="cd19511">
    <property type="entry name" value="RecA-like_CDC48_r2-like"/>
    <property type="match status" value="1"/>
</dbReference>
<dbReference type="SUPFAM" id="SSF50692">
    <property type="entry name" value="ADC-like"/>
    <property type="match status" value="1"/>
</dbReference>
<evidence type="ECO:0000256" key="3">
    <source>
        <dbReference type="ARBA" id="ARBA00022840"/>
    </source>
</evidence>
<accession>A0A510DSG3</accession>
<keyword evidence="3" id="KW-0067">ATP-binding</keyword>
<dbReference type="FunFam" id="3.40.50.300:FF:001985">
    <property type="entry name" value="Chromosome 9, whole genome shotgun sequence"/>
    <property type="match status" value="1"/>
</dbReference>
<dbReference type="Gene3D" id="3.40.50.300">
    <property type="entry name" value="P-loop containing nucleotide triphosphate hydrolases"/>
    <property type="match status" value="2"/>
</dbReference>
<evidence type="ECO:0000256" key="2">
    <source>
        <dbReference type="ARBA" id="ARBA00022741"/>
    </source>
</evidence>
<gene>
    <name evidence="5" type="ORF">IC006_0341</name>
</gene>
<dbReference type="InterPro" id="IPR027417">
    <property type="entry name" value="P-loop_NTPase"/>
</dbReference>
<evidence type="ECO:0000259" key="4">
    <source>
        <dbReference type="SMART" id="SM00382"/>
    </source>
</evidence>
<dbReference type="STRING" id="1294262.GCA_001316085_02242"/>
<reference evidence="5 6" key="1">
    <citation type="journal article" date="2020" name="Int. J. Syst. Evol. Microbiol.">
        <title>Sulfuracidifex tepidarius gen. nov., sp. nov. and transfer of Sulfolobus metallicus Huber and Stetter 1992 to the genus Sulfuracidifex as Sulfuracidifex metallicus comb. nov.</title>
        <authorList>
            <person name="Itoh T."/>
            <person name="Miura T."/>
            <person name="Sakai H.D."/>
            <person name="Kato S."/>
            <person name="Ohkuma M."/>
            <person name="Takashina T."/>
        </authorList>
    </citation>
    <scope>NUCLEOTIDE SEQUENCE [LARGE SCALE GENOMIC DNA]</scope>
    <source>
        <strain evidence="5 6">IC-006</strain>
    </source>
</reference>
<dbReference type="Pfam" id="PF17862">
    <property type="entry name" value="AAA_lid_3"/>
    <property type="match status" value="2"/>
</dbReference>
<dbReference type="PROSITE" id="PS00674">
    <property type="entry name" value="AAA"/>
    <property type="match status" value="2"/>
</dbReference>
<dbReference type="GeneID" id="41714217"/>
<keyword evidence="2" id="KW-0547">Nucleotide-binding</keyword>
<dbReference type="InterPro" id="IPR003593">
    <property type="entry name" value="AAA+_ATPase"/>
</dbReference>
<organism evidence="5 6">
    <name type="scientific">Sulfuracidifex tepidarius</name>
    <dbReference type="NCBI Taxonomy" id="1294262"/>
    <lineage>
        <taxon>Archaea</taxon>
        <taxon>Thermoproteota</taxon>
        <taxon>Thermoprotei</taxon>
        <taxon>Sulfolobales</taxon>
        <taxon>Sulfolobaceae</taxon>
        <taxon>Sulfuracidifex</taxon>
    </lineage>
</organism>
<dbReference type="InterPro" id="IPR041569">
    <property type="entry name" value="AAA_lid_3"/>
</dbReference>
<protein>
    <submittedName>
        <fullName evidence="5">VCP-like ATPase</fullName>
    </submittedName>
</protein>
<dbReference type="RefSeq" id="WP_054846311.1">
    <property type="nucleotide sequence ID" value="NZ_AP018929.1"/>
</dbReference>
<sequence length="695" mass="77643">MGTEPHVITIFSTRRKGRGIAWMQKEEMSRLSLLPGDVIVVYGERIIPLTVMEGNSRDMEVNEEDLKALAVNSGEKVLIKKSAPVDLDYVSISPTVQKQFDERKISLELRGRPIMLRNMINTKEGEFVVVSMSPRGEVGMITGDTKINVASSSLRLTQKDISFVTLDEVGGLSDQVSTLMEIAEIALLKPEIPRLFGLRAPKGVLLYGPPGTGKTLIAKALANSMMSSFFYISGPEVASKYYGESEKRLREIFEQAFHDSPSIVFIDEIDAMAPSRDVASSEADRRIVAQLLTLMDGVSSRSGVLVIGATNRPNAIDPALRRPGRFDREIEIPVPGAKERLDILKIHTRRLKLGSDVNLEKIAEITHGYVGADLEAVVREAMMIALKRESNYENLVLNESDFMNALKTVQPSALREFRLEIPNTSWEDVVGLEDVKLELKEVVEWPLKNREIYDYINAELPSGVLLYGPPGTGKTMLARAVSHESGANFIAVNGPELLNMWVGESERAIREVFKKARQYSPTVVFFDEIDSLASARGSDPNRVTERVVSQLLTEMDGLSKRDEQVVVIAATNRPDMLDLALLRPGRLEKLIYIPPPDEDGRKKLFAFMISKHSHGDIDYERLARLTQMYTPADIRGAVNRAVLLAIRRSIIEGDRPVLKQEDLEQSISMIKPTVNPQLLSYYSSFRERTRQTAYA</sequence>
<evidence type="ECO:0000313" key="6">
    <source>
        <dbReference type="Proteomes" id="UP000322983"/>
    </source>
</evidence>
<feature type="domain" description="AAA+ ATPase" evidence="4">
    <location>
        <begin position="200"/>
        <end position="336"/>
    </location>
</feature>
<dbReference type="Gene3D" id="1.10.8.60">
    <property type="match status" value="2"/>
</dbReference>
<dbReference type="Pfam" id="PF00004">
    <property type="entry name" value="AAA"/>
    <property type="match status" value="2"/>
</dbReference>
<dbReference type="InterPro" id="IPR003960">
    <property type="entry name" value="ATPase_AAA_CS"/>
</dbReference>
<dbReference type="PANTHER" id="PTHR23077">
    <property type="entry name" value="AAA-FAMILY ATPASE"/>
    <property type="match status" value="1"/>
</dbReference>
<evidence type="ECO:0000313" key="5">
    <source>
        <dbReference type="EMBL" id="BBG23057.1"/>
    </source>
</evidence>
<dbReference type="OrthoDB" id="33382at2157"/>
<dbReference type="GO" id="GO:0016887">
    <property type="term" value="F:ATP hydrolysis activity"/>
    <property type="evidence" value="ECO:0007669"/>
    <property type="project" value="InterPro"/>
</dbReference>
<keyword evidence="6" id="KW-1185">Reference proteome</keyword>
<keyword evidence="1" id="KW-0677">Repeat</keyword>
<dbReference type="Proteomes" id="UP000322983">
    <property type="component" value="Chromosome"/>
</dbReference>
<dbReference type="SUPFAM" id="SSF52540">
    <property type="entry name" value="P-loop containing nucleoside triphosphate hydrolases"/>
    <property type="match status" value="2"/>
</dbReference>
<feature type="domain" description="AAA+ ATPase" evidence="4">
    <location>
        <begin position="460"/>
        <end position="597"/>
    </location>
</feature>
<dbReference type="SMART" id="SM00382">
    <property type="entry name" value="AAA"/>
    <property type="match status" value="2"/>
</dbReference>
<name>A0A510DSG3_9CREN</name>
<dbReference type="InterPro" id="IPR003959">
    <property type="entry name" value="ATPase_AAA_core"/>
</dbReference>
<dbReference type="InterPro" id="IPR050168">
    <property type="entry name" value="AAA_ATPase_domain"/>
</dbReference>
<dbReference type="FunFam" id="3.40.50.300:FF:000018">
    <property type="entry name" value="Cell division control 48"/>
    <property type="match status" value="1"/>
</dbReference>
<evidence type="ECO:0000256" key="1">
    <source>
        <dbReference type="ARBA" id="ARBA00022737"/>
    </source>
</evidence>
<dbReference type="EMBL" id="AP018929">
    <property type="protein sequence ID" value="BBG23057.1"/>
    <property type="molecule type" value="Genomic_DNA"/>
</dbReference>
<proteinExistence type="predicted"/>
<dbReference type="AlphaFoldDB" id="A0A510DSG3"/>
<dbReference type="KEGG" id="step:IC006_0341"/>
<dbReference type="CDD" id="cd19503">
    <property type="entry name" value="RecA-like_CDC48_NLV2_r1-like"/>
    <property type="match status" value="1"/>
</dbReference>
<dbReference type="InterPro" id="IPR009010">
    <property type="entry name" value="Asp_de-COase-like_dom_sf"/>
</dbReference>
<dbReference type="PANTHER" id="PTHR23077:SF171">
    <property type="entry name" value="NUCLEAR VALOSIN-CONTAINING PROTEIN-LIKE"/>
    <property type="match status" value="1"/>
</dbReference>